<dbReference type="Proteomes" id="UP000245535">
    <property type="component" value="Unassembled WGS sequence"/>
</dbReference>
<dbReference type="OrthoDB" id="9784548at2"/>
<dbReference type="EMBL" id="QGDO01000001">
    <property type="protein sequence ID" value="PWJ44198.1"/>
    <property type="molecule type" value="Genomic_DNA"/>
</dbReference>
<dbReference type="Gene3D" id="2.60.120.260">
    <property type="entry name" value="Galactose-binding domain-like"/>
    <property type="match status" value="1"/>
</dbReference>
<comment type="caution">
    <text evidence="2">The sequence shown here is derived from an EMBL/GenBank/DDBJ whole genome shotgun (WGS) entry which is preliminary data.</text>
</comment>
<dbReference type="Gene3D" id="2.60.40.3680">
    <property type="match status" value="1"/>
</dbReference>
<dbReference type="SUPFAM" id="SSF49785">
    <property type="entry name" value="Galactose-binding domain-like"/>
    <property type="match status" value="1"/>
</dbReference>
<proteinExistence type="predicted"/>
<gene>
    <name evidence="2" type="ORF">BC781_101548</name>
</gene>
<dbReference type="Pfam" id="PF25302">
    <property type="entry name" value="NADase_transloc"/>
    <property type="match status" value="1"/>
</dbReference>
<sequence length="449" mass="51459">MKQFTFCLSFIFSSLVAFPNGGPIDGIFAQIQGGIKMLNQSEIELTRENLNIKVYLNYFDVEVIYYLKNHGQSNLVSYGFPVDLSPYQNENEEDYVEGFSFTFNDEKLSYDNKLERGVQSEYVVAFGGKSYTCSELSRNWYLTELEFEANSEAVLKVNYTITANYENYNGGGMTYFSYYSDRSFIYDVKPAGFWGDGIVDQLNITIDTWIDISEEEIVIRGFDNFQIQDGVYTKTISDFKPKAYEPLFIAVDMSSLLNYDEVKRSLPSSVVKNIRCSSQLVGNYSPHNLIDDDKNTAWVEGVKGAGIGEWIEVEFIDGVLIEAVTFLNGYTKSKGTYITNNKVKSYKIDVTIEQGDSVIVEEFYKENEIPLTDRSLRPMKYRSNYYSMLDIILDNGEWCLSYPTLEECIAESGKIKKIRFTITDVYKGTKYDDICISEMKFYGSFMNSN</sequence>
<accession>A0A315ZH72</accession>
<protein>
    <recommendedName>
        <fullName evidence="1">NAD glycohydrolase translocation F5/8 type C domain-containing protein</fullName>
    </recommendedName>
</protein>
<evidence type="ECO:0000313" key="2">
    <source>
        <dbReference type="EMBL" id="PWJ44198.1"/>
    </source>
</evidence>
<dbReference type="InterPro" id="IPR057561">
    <property type="entry name" value="NADase_transloc"/>
</dbReference>
<dbReference type="RefSeq" id="WP_109615709.1">
    <property type="nucleotide sequence ID" value="NZ_QGDO01000001.1"/>
</dbReference>
<keyword evidence="3" id="KW-1185">Reference proteome</keyword>
<dbReference type="AlphaFoldDB" id="A0A315ZH72"/>
<feature type="domain" description="NAD glycohydrolase translocation F5/8 type C" evidence="1">
    <location>
        <begin position="270"/>
        <end position="442"/>
    </location>
</feature>
<evidence type="ECO:0000313" key="3">
    <source>
        <dbReference type="Proteomes" id="UP000245535"/>
    </source>
</evidence>
<name>A0A315ZH72_SEDFL</name>
<reference evidence="2 3" key="1">
    <citation type="submission" date="2018-03" db="EMBL/GenBank/DDBJ databases">
        <title>Genomic Encyclopedia of Archaeal and Bacterial Type Strains, Phase II (KMG-II): from individual species to whole genera.</title>
        <authorList>
            <person name="Goeker M."/>
        </authorList>
    </citation>
    <scope>NUCLEOTIDE SEQUENCE [LARGE SCALE GENOMIC DNA]</scope>
    <source>
        <strain evidence="2 3">DSM 28229</strain>
    </source>
</reference>
<evidence type="ECO:0000259" key="1">
    <source>
        <dbReference type="Pfam" id="PF25302"/>
    </source>
</evidence>
<dbReference type="InterPro" id="IPR008979">
    <property type="entry name" value="Galactose-bd-like_sf"/>
</dbReference>
<dbReference type="NCBIfam" id="NF047619">
    <property type="entry name" value="NADase_discoid"/>
    <property type="match status" value="1"/>
</dbReference>
<organism evidence="2 3">
    <name type="scientific">Sediminitomix flava</name>
    <dbReference type="NCBI Taxonomy" id="379075"/>
    <lineage>
        <taxon>Bacteria</taxon>
        <taxon>Pseudomonadati</taxon>
        <taxon>Bacteroidota</taxon>
        <taxon>Cytophagia</taxon>
        <taxon>Cytophagales</taxon>
        <taxon>Flammeovirgaceae</taxon>
        <taxon>Sediminitomix</taxon>
    </lineage>
</organism>